<evidence type="ECO:0008006" key="4">
    <source>
        <dbReference type="Google" id="ProtNLM"/>
    </source>
</evidence>
<accession>A0A4D6HBU9</accession>
<dbReference type="Proteomes" id="UP000296706">
    <property type="component" value="Chromosome"/>
</dbReference>
<keyword evidence="3" id="KW-1185">Reference proteome</keyword>
<organism evidence="2 3">
    <name type="scientific">Halapricum salinum</name>
    <dbReference type="NCBI Taxonomy" id="1457250"/>
    <lineage>
        <taxon>Archaea</taxon>
        <taxon>Methanobacteriati</taxon>
        <taxon>Methanobacteriota</taxon>
        <taxon>Stenosarchaea group</taxon>
        <taxon>Halobacteria</taxon>
        <taxon>Halobacteriales</taxon>
        <taxon>Haloarculaceae</taxon>
        <taxon>Halapricum</taxon>
    </lineage>
</organism>
<sequence length="216" mass="23051">MRRRTLAAVAVAATLVLAGCAGAGPTDDTATSPPPSDTTTEPPTTTPSATPPATTTTPPAGSPGYDVTVFDSGWTGYPILEDGLVYPDDFEANASYYATLLTDASDTERFNRSQLTDDAEQFVDETDFETASLVVVQAYPKSSVPDYRVESMTRDGDRLDIRINDSSEMGTDDITLETVLIRVEHDGTPPSEARIETQTGVTFDTDDGAKVVPRDS</sequence>
<evidence type="ECO:0000256" key="1">
    <source>
        <dbReference type="SAM" id="MobiDB-lite"/>
    </source>
</evidence>
<protein>
    <recommendedName>
        <fullName evidence="4">Lipoprotein</fullName>
    </recommendedName>
</protein>
<dbReference type="KEGG" id="hsn:DV733_08480"/>
<dbReference type="EMBL" id="CP031310">
    <property type="protein sequence ID" value="QCC51280.1"/>
    <property type="molecule type" value="Genomic_DNA"/>
</dbReference>
<dbReference type="PROSITE" id="PS51257">
    <property type="entry name" value="PROKAR_LIPOPROTEIN"/>
    <property type="match status" value="1"/>
</dbReference>
<reference evidence="2 3" key="1">
    <citation type="journal article" date="2019" name="Nat. Commun.">
        <title>A new type of DNA phosphorothioation-based antiviral system in archaea.</title>
        <authorList>
            <person name="Xiong L."/>
            <person name="Liu S."/>
            <person name="Chen S."/>
            <person name="Xiao Y."/>
            <person name="Zhu B."/>
            <person name="Gao Y."/>
            <person name="Zhang Y."/>
            <person name="Chen B."/>
            <person name="Luo J."/>
            <person name="Deng Z."/>
            <person name="Chen X."/>
            <person name="Wang L."/>
            <person name="Chen S."/>
        </authorList>
    </citation>
    <scope>NUCLEOTIDE SEQUENCE [LARGE SCALE GENOMIC DNA]</scope>
    <source>
        <strain evidence="2 3">CBA1105</strain>
    </source>
</reference>
<dbReference type="RefSeq" id="WP_049995111.1">
    <property type="nucleotide sequence ID" value="NZ_CP031310.1"/>
</dbReference>
<dbReference type="AlphaFoldDB" id="A0A4D6HBU9"/>
<feature type="compositionally biased region" description="Low complexity" evidence="1">
    <location>
        <begin position="21"/>
        <end position="64"/>
    </location>
</feature>
<feature type="region of interest" description="Disordered" evidence="1">
    <location>
        <begin position="21"/>
        <end position="65"/>
    </location>
</feature>
<proteinExistence type="predicted"/>
<evidence type="ECO:0000313" key="3">
    <source>
        <dbReference type="Proteomes" id="UP000296706"/>
    </source>
</evidence>
<evidence type="ECO:0000313" key="2">
    <source>
        <dbReference type="EMBL" id="QCC51280.1"/>
    </source>
</evidence>
<dbReference type="GeneID" id="39847893"/>
<name>A0A4D6HBU9_9EURY</name>
<gene>
    <name evidence="2" type="ORF">DV733_08480</name>
</gene>